<dbReference type="InterPro" id="IPR037004">
    <property type="entry name" value="Exonuc_VII_ssu_sf"/>
</dbReference>
<proteinExistence type="predicted"/>
<gene>
    <name evidence="2" type="ORF">COV07_01305</name>
</gene>
<protein>
    <submittedName>
        <fullName evidence="2">Uncharacterized protein</fullName>
    </submittedName>
</protein>
<dbReference type="AlphaFoldDB" id="A0A2H0RKE1"/>
<dbReference type="Gene3D" id="1.10.287.1040">
    <property type="entry name" value="Exonuclease VII, small subunit"/>
    <property type="match status" value="1"/>
</dbReference>
<sequence>MKKQSIKQLLDKLESIAGWFEKEKDIDVEEGLSKVKEGALIVRELRAELKEVENEFEEIKKDLVVE</sequence>
<accession>A0A2H0RKE1</accession>
<organism evidence="2 3">
    <name type="scientific">Candidatus Vogelbacteria bacterium CG10_big_fil_rev_8_21_14_0_10_45_14</name>
    <dbReference type="NCBI Taxonomy" id="1975042"/>
    <lineage>
        <taxon>Bacteria</taxon>
        <taxon>Candidatus Vogeliibacteriota</taxon>
    </lineage>
</organism>
<comment type="caution">
    <text evidence="2">The sequence shown here is derived from an EMBL/GenBank/DDBJ whole genome shotgun (WGS) entry which is preliminary data.</text>
</comment>
<evidence type="ECO:0000256" key="1">
    <source>
        <dbReference type="SAM" id="Coils"/>
    </source>
</evidence>
<dbReference type="Proteomes" id="UP000230833">
    <property type="component" value="Unassembled WGS sequence"/>
</dbReference>
<dbReference type="SUPFAM" id="SSF116842">
    <property type="entry name" value="XseB-like"/>
    <property type="match status" value="1"/>
</dbReference>
<name>A0A2H0RKE1_9BACT</name>
<evidence type="ECO:0000313" key="2">
    <source>
        <dbReference type="EMBL" id="PIR46999.1"/>
    </source>
</evidence>
<feature type="coiled-coil region" evidence="1">
    <location>
        <begin position="35"/>
        <end position="62"/>
    </location>
</feature>
<dbReference type="GO" id="GO:0008855">
    <property type="term" value="F:exodeoxyribonuclease VII activity"/>
    <property type="evidence" value="ECO:0007669"/>
    <property type="project" value="InterPro"/>
</dbReference>
<reference evidence="2 3" key="1">
    <citation type="submission" date="2017-09" db="EMBL/GenBank/DDBJ databases">
        <title>Depth-based differentiation of microbial function through sediment-hosted aquifers and enrichment of novel symbionts in the deep terrestrial subsurface.</title>
        <authorList>
            <person name="Probst A.J."/>
            <person name="Ladd B."/>
            <person name="Jarett J.K."/>
            <person name="Geller-Mcgrath D.E."/>
            <person name="Sieber C.M."/>
            <person name="Emerson J.B."/>
            <person name="Anantharaman K."/>
            <person name="Thomas B.C."/>
            <person name="Malmstrom R."/>
            <person name="Stieglmeier M."/>
            <person name="Klingl A."/>
            <person name="Woyke T."/>
            <person name="Ryan C.M."/>
            <person name="Banfield J.F."/>
        </authorList>
    </citation>
    <scope>NUCLEOTIDE SEQUENCE [LARGE SCALE GENOMIC DNA]</scope>
    <source>
        <strain evidence="2">CG10_big_fil_rev_8_21_14_0_10_45_14</strain>
    </source>
</reference>
<dbReference type="GO" id="GO:0009318">
    <property type="term" value="C:exodeoxyribonuclease VII complex"/>
    <property type="evidence" value="ECO:0007669"/>
    <property type="project" value="InterPro"/>
</dbReference>
<dbReference type="EMBL" id="PCYL01000015">
    <property type="protein sequence ID" value="PIR46999.1"/>
    <property type="molecule type" value="Genomic_DNA"/>
</dbReference>
<keyword evidence="1" id="KW-0175">Coiled coil</keyword>
<evidence type="ECO:0000313" key="3">
    <source>
        <dbReference type="Proteomes" id="UP000230833"/>
    </source>
</evidence>
<dbReference type="GO" id="GO:0006308">
    <property type="term" value="P:DNA catabolic process"/>
    <property type="evidence" value="ECO:0007669"/>
    <property type="project" value="InterPro"/>
</dbReference>